<keyword evidence="6" id="KW-0695">RNA-directed DNA polymerase</keyword>
<protein>
    <recommendedName>
        <fullName evidence="7">Reverse transcriptase RNase H-like domain-containing protein</fullName>
    </recommendedName>
</protein>
<evidence type="ECO:0000256" key="6">
    <source>
        <dbReference type="ARBA" id="ARBA00022918"/>
    </source>
</evidence>
<dbReference type="EMBL" id="QXFU01000312">
    <property type="protein sequence ID" value="KAE9037015.1"/>
    <property type="molecule type" value="Genomic_DNA"/>
</dbReference>
<sequence length="220" mass="24443">MVPLAQPKAASPICLYSEVSTEFWGSVVTQIPSEDAGKPLEEQRHAPLAFLSGKFVGMSSRWPTVEKEDYAIIESCKQLEYLLLRPEGFTIVTNHMNLLNIFNPEVFDSDNARYQADHLQRSATALSMFPYVNEHILGEDNAWADLLSRWGAPDTAATRGACSVRVAVIDADENFGLSPLQGADFVWPTKFEVRMSVKEYFGGVIMVEENAENAPPADVR</sequence>
<proteinExistence type="predicted"/>
<evidence type="ECO:0000259" key="7">
    <source>
        <dbReference type="Pfam" id="PF17917"/>
    </source>
</evidence>
<dbReference type="AlphaFoldDB" id="A0A6A3N6Y0"/>
<keyword evidence="12" id="KW-1185">Reference proteome</keyword>
<dbReference type="Proteomes" id="UP000434957">
    <property type="component" value="Unassembled WGS sequence"/>
</dbReference>
<dbReference type="EMBL" id="QXFV01000863">
    <property type="protein sequence ID" value="KAE9023257.1"/>
    <property type="molecule type" value="Genomic_DNA"/>
</dbReference>
<dbReference type="InterPro" id="IPR043502">
    <property type="entry name" value="DNA/RNA_pol_sf"/>
</dbReference>
<feature type="domain" description="Reverse transcriptase RNase H-like" evidence="7">
    <location>
        <begin position="11"/>
        <end position="115"/>
    </location>
</feature>
<dbReference type="GO" id="GO:0016787">
    <property type="term" value="F:hydrolase activity"/>
    <property type="evidence" value="ECO:0007669"/>
    <property type="project" value="UniProtKB-KW"/>
</dbReference>
<name>A0A6A3N6Y0_9STRA</name>
<gene>
    <name evidence="8" type="ORF">PR001_g12957</name>
    <name evidence="9" type="ORF">PR002_g6793</name>
    <name evidence="10" type="ORF">PR003_g17591</name>
</gene>
<organism evidence="9 13">
    <name type="scientific">Phytophthora rubi</name>
    <dbReference type="NCBI Taxonomy" id="129364"/>
    <lineage>
        <taxon>Eukaryota</taxon>
        <taxon>Sar</taxon>
        <taxon>Stramenopiles</taxon>
        <taxon>Oomycota</taxon>
        <taxon>Peronosporomycetes</taxon>
        <taxon>Peronosporales</taxon>
        <taxon>Peronosporaceae</taxon>
        <taxon>Phytophthora</taxon>
    </lineage>
</organism>
<evidence type="ECO:0000313" key="11">
    <source>
        <dbReference type="Proteomes" id="UP000429607"/>
    </source>
</evidence>
<evidence type="ECO:0000256" key="2">
    <source>
        <dbReference type="ARBA" id="ARBA00022695"/>
    </source>
</evidence>
<keyword evidence="2" id="KW-0548">Nucleotidyltransferase</keyword>
<dbReference type="Proteomes" id="UP000435112">
    <property type="component" value="Unassembled WGS sequence"/>
</dbReference>
<keyword evidence="1" id="KW-0808">Transferase</keyword>
<dbReference type="Pfam" id="PF17917">
    <property type="entry name" value="RT_RNaseH"/>
    <property type="match status" value="1"/>
</dbReference>
<dbReference type="Proteomes" id="UP000429607">
    <property type="component" value="Unassembled WGS sequence"/>
</dbReference>
<evidence type="ECO:0000256" key="4">
    <source>
        <dbReference type="ARBA" id="ARBA00022759"/>
    </source>
</evidence>
<keyword evidence="5" id="KW-0378">Hydrolase</keyword>
<dbReference type="SUPFAM" id="SSF56672">
    <property type="entry name" value="DNA/RNA polymerases"/>
    <property type="match status" value="1"/>
</dbReference>
<accession>A0A6A3N6Y0</accession>
<dbReference type="InterPro" id="IPR041373">
    <property type="entry name" value="RT_RNaseH"/>
</dbReference>
<evidence type="ECO:0000313" key="10">
    <source>
        <dbReference type="EMBL" id="KAE9320930.1"/>
    </source>
</evidence>
<evidence type="ECO:0000313" key="13">
    <source>
        <dbReference type="Proteomes" id="UP000435112"/>
    </source>
</evidence>
<evidence type="ECO:0000256" key="1">
    <source>
        <dbReference type="ARBA" id="ARBA00022679"/>
    </source>
</evidence>
<reference evidence="11 13" key="1">
    <citation type="submission" date="2018-09" db="EMBL/GenBank/DDBJ databases">
        <title>Genomic investigation of the strawberry pathogen Phytophthora fragariae indicates pathogenicity is determined by transcriptional variation in three key races.</title>
        <authorList>
            <person name="Adams T.M."/>
            <person name="Armitage A.D."/>
            <person name="Sobczyk M.K."/>
            <person name="Bates H.J."/>
            <person name="Dunwell J.M."/>
            <person name="Nellist C.F."/>
            <person name="Harrison R.J."/>
        </authorList>
    </citation>
    <scope>NUCLEOTIDE SEQUENCE [LARGE SCALE GENOMIC DNA]</scope>
    <source>
        <strain evidence="8 11">SCRP249</strain>
        <strain evidence="9 13">SCRP324</strain>
        <strain evidence="10 12">SCRP333</strain>
    </source>
</reference>
<evidence type="ECO:0000256" key="5">
    <source>
        <dbReference type="ARBA" id="ARBA00022801"/>
    </source>
</evidence>
<dbReference type="EMBL" id="QXFT01001356">
    <property type="protein sequence ID" value="KAE9320930.1"/>
    <property type="molecule type" value="Genomic_DNA"/>
</dbReference>
<evidence type="ECO:0000313" key="8">
    <source>
        <dbReference type="EMBL" id="KAE9023257.1"/>
    </source>
</evidence>
<keyword evidence="3" id="KW-0540">Nuclease</keyword>
<keyword evidence="4" id="KW-0255">Endonuclease</keyword>
<dbReference type="GO" id="GO:0003964">
    <property type="term" value="F:RNA-directed DNA polymerase activity"/>
    <property type="evidence" value="ECO:0007669"/>
    <property type="project" value="UniProtKB-KW"/>
</dbReference>
<comment type="caution">
    <text evidence="9">The sequence shown here is derived from an EMBL/GenBank/DDBJ whole genome shotgun (WGS) entry which is preliminary data.</text>
</comment>
<dbReference type="OrthoDB" id="125320at2759"/>
<evidence type="ECO:0000313" key="9">
    <source>
        <dbReference type="EMBL" id="KAE9037015.1"/>
    </source>
</evidence>
<evidence type="ECO:0000256" key="3">
    <source>
        <dbReference type="ARBA" id="ARBA00022722"/>
    </source>
</evidence>
<dbReference type="GO" id="GO:0004519">
    <property type="term" value="F:endonuclease activity"/>
    <property type="evidence" value="ECO:0007669"/>
    <property type="project" value="UniProtKB-KW"/>
</dbReference>
<evidence type="ECO:0000313" key="12">
    <source>
        <dbReference type="Proteomes" id="UP000434957"/>
    </source>
</evidence>